<comment type="pathway">
    <text evidence="7">Lipid metabolism; fatty acid biosynthesis.</text>
</comment>
<feature type="domain" description="Carrier" evidence="8">
    <location>
        <begin position="1"/>
        <end position="79"/>
    </location>
</feature>
<comment type="caution">
    <text evidence="9">The sequence shown here is derived from an EMBL/GenBank/DDBJ whole genome shotgun (WGS) entry which is preliminary data.</text>
</comment>
<feature type="modified residue" description="O-(pantetheine 4'-phosphoryl)serine" evidence="7">
    <location>
        <position position="39"/>
    </location>
</feature>
<accession>A0A9D9EFE4</accession>
<evidence type="ECO:0000256" key="2">
    <source>
        <dbReference type="ARBA" id="ARBA00022516"/>
    </source>
</evidence>
<comment type="function">
    <text evidence="7">Carrier of the growing fatty acid chain in fatty acid biosynthesis.</text>
</comment>
<keyword evidence="1 7" id="KW-0596">Phosphopantetheine</keyword>
<dbReference type="GO" id="GO:0005737">
    <property type="term" value="C:cytoplasm"/>
    <property type="evidence" value="ECO:0007669"/>
    <property type="project" value="UniProtKB-SubCell"/>
</dbReference>
<evidence type="ECO:0000256" key="4">
    <source>
        <dbReference type="ARBA" id="ARBA00022832"/>
    </source>
</evidence>
<dbReference type="AlphaFoldDB" id="A0A9D9EFE4"/>
<evidence type="ECO:0000256" key="1">
    <source>
        <dbReference type="ARBA" id="ARBA00022450"/>
    </source>
</evidence>
<keyword evidence="5 7" id="KW-0443">Lipid metabolism</keyword>
<evidence type="ECO:0000313" key="9">
    <source>
        <dbReference type="EMBL" id="MBO8446689.1"/>
    </source>
</evidence>
<dbReference type="HAMAP" id="MF_01217">
    <property type="entry name" value="Acyl_carrier"/>
    <property type="match status" value="1"/>
</dbReference>
<dbReference type="InterPro" id="IPR003231">
    <property type="entry name" value="ACP"/>
</dbReference>
<dbReference type="SUPFAM" id="SSF47336">
    <property type="entry name" value="ACP-like"/>
    <property type="match status" value="1"/>
</dbReference>
<gene>
    <name evidence="7" type="primary">acpP</name>
    <name evidence="9" type="ORF">IAC32_02955</name>
</gene>
<comment type="subcellular location">
    <subcellularLocation>
        <location evidence="7">Cytoplasm</location>
    </subcellularLocation>
</comment>
<reference evidence="9" key="1">
    <citation type="submission" date="2020-10" db="EMBL/GenBank/DDBJ databases">
        <authorList>
            <person name="Gilroy R."/>
        </authorList>
    </citation>
    <scope>NUCLEOTIDE SEQUENCE</scope>
    <source>
        <strain evidence="9">D3-1215</strain>
    </source>
</reference>
<keyword evidence="2 7" id="KW-0444">Lipid biosynthesis</keyword>
<dbReference type="PROSITE" id="PS50075">
    <property type="entry name" value="CARRIER"/>
    <property type="match status" value="1"/>
</dbReference>
<organism evidence="9 10">
    <name type="scientific">Candidatus Enterocola intestinipullorum</name>
    <dbReference type="NCBI Taxonomy" id="2840783"/>
    <lineage>
        <taxon>Bacteria</taxon>
        <taxon>Pseudomonadati</taxon>
        <taxon>Bacteroidota</taxon>
        <taxon>Bacteroidia</taxon>
        <taxon>Bacteroidales</taxon>
        <taxon>Candidatus Enterocola</taxon>
    </lineage>
</organism>
<evidence type="ECO:0000259" key="8">
    <source>
        <dbReference type="PROSITE" id="PS50075"/>
    </source>
</evidence>
<dbReference type="InterPro" id="IPR009081">
    <property type="entry name" value="PP-bd_ACP"/>
</dbReference>
<dbReference type="EMBL" id="JADIMR010000039">
    <property type="protein sequence ID" value="MBO8446689.1"/>
    <property type="molecule type" value="Genomic_DNA"/>
</dbReference>
<dbReference type="Pfam" id="PF00550">
    <property type="entry name" value="PP-binding"/>
    <property type="match status" value="1"/>
</dbReference>
<name>A0A9D9EFE4_9BACT</name>
<evidence type="ECO:0000256" key="3">
    <source>
        <dbReference type="ARBA" id="ARBA00022553"/>
    </source>
</evidence>
<dbReference type="InterPro" id="IPR036736">
    <property type="entry name" value="ACP-like_sf"/>
</dbReference>
<comment type="PTM">
    <text evidence="7">4'-phosphopantetheine is transferred from CoA to a specific serine of apo-ACP by AcpS. This modification is essential for activity because fatty acids are bound in thioester linkage to the sulfhydryl of the prosthetic group.</text>
</comment>
<dbReference type="GO" id="GO:0000036">
    <property type="term" value="F:acyl carrier activity"/>
    <property type="evidence" value="ECO:0007669"/>
    <property type="project" value="UniProtKB-UniRule"/>
</dbReference>
<proteinExistence type="inferred from homology"/>
<evidence type="ECO:0000256" key="7">
    <source>
        <dbReference type="HAMAP-Rule" id="MF_01217"/>
    </source>
</evidence>
<comment type="similarity">
    <text evidence="7">Belongs to the acyl carrier protein (ACP) family.</text>
</comment>
<dbReference type="Gene3D" id="1.10.1200.10">
    <property type="entry name" value="ACP-like"/>
    <property type="match status" value="1"/>
</dbReference>
<dbReference type="InterPro" id="IPR006162">
    <property type="entry name" value="Ppantetheine_attach_site"/>
</dbReference>
<keyword evidence="6 7" id="KW-0275">Fatty acid biosynthesis</keyword>
<keyword evidence="7" id="KW-0963">Cytoplasm</keyword>
<evidence type="ECO:0000313" key="10">
    <source>
        <dbReference type="Proteomes" id="UP000823637"/>
    </source>
</evidence>
<evidence type="ECO:0000256" key="5">
    <source>
        <dbReference type="ARBA" id="ARBA00023098"/>
    </source>
</evidence>
<dbReference type="Proteomes" id="UP000823637">
    <property type="component" value="Unassembled WGS sequence"/>
</dbReference>
<keyword evidence="3 7" id="KW-0597">Phosphoprotein</keyword>
<evidence type="ECO:0000256" key="6">
    <source>
        <dbReference type="ARBA" id="ARBA00023160"/>
    </source>
</evidence>
<sequence length="81" mass="9353">MEKEDLIKKINEVLVDEFEVEPETITPDADIKETLQLDSLSLVDMVALIESTFNVKIKGSEIAQLKTFGLLYDYIYERIEK</sequence>
<keyword evidence="4 7" id="KW-0276">Fatty acid metabolism</keyword>
<protein>
    <recommendedName>
        <fullName evidence="7">Acyl carrier protein</fullName>
        <shortName evidence="7">ACP</shortName>
    </recommendedName>
</protein>
<dbReference type="PROSITE" id="PS00012">
    <property type="entry name" value="PHOSPHOPANTETHEINE"/>
    <property type="match status" value="1"/>
</dbReference>
<reference evidence="9" key="2">
    <citation type="journal article" date="2021" name="PeerJ">
        <title>Extensive microbial diversity within the chicken gut microbiome revealed by metagenomics and culture.</title>
        <authorList>
            <person name="Gilroy R."/>
            <person name="Ravi A."/>
            <person name="Getino M."/>
            <person name="Pursley I."/>
            <person name="Horton D.L."/>
            <person name="Alikhan N.F."/>
            <person name="Baker D."/>
            <person name="Gharbi K."/>
            <person name="Hall N."/>
            <person name="Watson M."/>
            <person name="Adriaenssens E.M."/>
            <person name="Foster-Nyarko E."/>
            <person name="Jarju S."/>
            <person name="Secka A."/>
            <person name="Antonio M."/>
            <person name="Oren A."/>
            <person name="Chaudhuri R.R."/>
            <person name="La Ragione R."/>
            <person name="Hildebrand F."/>
            <person name="Pallen M.J."/>
        </authorList>
    </citation>
    <scope>NUCLEOTIDE SEQUENCE</scope>
    <source>
        <strain evidence="9">D3-1215</strain>
    </source>
</reference>